<organism evidence="1 2">
    <name type="scientific">Actinomadura adrarensis</name>
    <dbReference type="NCBI Taxonomy" id="1819600"/>
    <lineage>
        <taxon>Bacteria</taxon>
        <taxon>Bacillati</taxon>
        <taxon>Actinomycetota</taxon>
        <taxon>Actinomycetes</taxon>
        <taxon>Streptosporangiales</taxon>
        <taxon>Thermomonosporaceae</taxon>
        <taxon>Actinomadura</taxon>
    </lineage>
</organism>
<sequence>MPDLLAGTKILALDTPPTVSATAGISFTTNGVAFTVGSITGGTYADCAVVFTAPTTGRVKIHVSARLINAGTSGTLIATETREGDVIGSGDAVEIASDALGVSHYGASFARLGACHLLSGLTPGASYNTRILHRVSASSGDIALRELIVEPAT</sequence>
<dbReference type="Proteomes" id="UP001597083">
    <property type="component" value="Unassembled WGS sequence"/>
</dbReference>
<evidence type="ECO:0000313" key="1">
    <source>
        <dbReference type="EMBL" id="MFD0853020.1"/>
    </source>
</evidence>
<evidence type="ECO:0000313" key="2">
    <source>
        <dbReference type="Proteomes" id="UP001597083"/>
    </source>
</evidence>
<dbReference type="EMBL" id="JBHTIR010001823">
    <property type="protein sequence ID" value="MFD0853020.1"/>
    <property type="molecule type" value="Genomic_DNA"/>
</dbReference>
<proteinExistence type="predicted"/>
<reference evidence="2" key="1">
    <citation type="journal article" date="2019" name="Int. J. Syst. Evol. Microbiol.">
        <title>The Global Catalogue of Microorganisms (GCM) 10K type strain sequencing project: providing services to taxonomists for standard genome sequencing and annotation.</title>
        <authorList>
            <consortium name="The Broad Institute Genomics Platform"/>
            <consortium name="The Broad Institute Genome Sequencing Center for Infectious Disease"/>
            <person name="Wu L."/>
            <person name="Ma J."/>
        </authorList>
    </citation>
    <scope>NUCLEOTIDE SEQUENCE [LARGE SCALE GENOMIC DNA]</scope>
    <source>
        <strain evidence="2">JCM 31696</strain>
    </source>
</reference>
<comment type="caution">
    <text evidence="1">The sequence shown here is derived from an EMBL/GenBank/DDBJ whole genome shotgun (WGS) entry which is preliminary data.</text>
</comment>
<keyword evidence="2" id="KW-1185">Reference proteome</keyword>
<protein>
    <submittedName>
        <fullName evidence="1">Uncharacterized protein</fullName>
    </submittedName>
</protein>
<name>A0ABW3CGG7_9ACTN</name>
<gene>
    <name evidence="1" type="ORF">ACFQ07_12345</name>
</gene>
<accession>A0ABW3CGG7</accession>